<protein>
    <submittedName>
        <fullName evidence="2">Uncharacterized protein</fullName>
    </submittedName>
</protein>
<accession>F8NR71</accession>
<dbReference type="KEGG" id="sla:SERLADRAFT_436532"/>
<evidence type="ECO:0000313" key="2">
    <source>
        <dbReference type="EMBL" id="EGO26718.1"/>
    </source>
</evidence>
<name>F8NR71_SERL9</name>
<dbReference type="RefSeq" id="XP_007316891.1">
    <property type="nucleotide sequence ID" value="XM_007316829.1"/>
</dbReference>
<organism>
    <name type="scientific">Serpula lacrymans var. lacrymans (strain S7.9)</name>
    <name type="common">Dry rot fungus</name>
    <dbReference type="NCBI Taxonomy" id="578457"/>
    <lineage>
        <taxon>Eukaryota</taxon>
        <taxon>Fungi</taxon>
        <taxon>Dikarya</taxon>
        <taxon>Basidiomycota</taxon>
        <taxon>Agaricomycotina</taxon>
        <taxon>Agaricomycetes</taxon>
        <taxon>Agaricomycetidae</taxon>
        <taxon>Boletales</taxon>
        <taxon>Coniophorineae</taxon>
        <taxon>Serpulaceae</taxon>
        <taxon>Serpula</taxon>
    </lineage>
</organism>
<evidence type="ECO:0000256" key="1">
    <source>
        <dbReference type="SAM" id="MobiDB-lite"/>
    </source>
</evidence>
<dbReference type="GeneID" id="18814704"/>
<dbReference type="EMBL" id="GL945432">
    <property type="protein sequence ID" value="EGO26718.1"/>
    <property type="molecule type" value="Genomic_DNA"/>
</dbReference>
<proteinExistence type="predicted"/>
<dbReference type="Proteomes" id="UP000008064">
    <property type="component" value="Unassembled WGS sequence"/>
</dbReference>
<dbReference type="AlphaFoldDB" id="F8NR71"/>
<reference evidence="2" key="1">
    <citation type="submission" date="2011-04" db="EMBL/GenBank/DDBJ databases">
        <title>Evolution of plant cell wall degrading machinery underlies the functional diversity of forest fungi.</title>
        <authorList>
            <consortium name="US DOE Joint Genome Institute (JGI-PGF)"/>
            <person name="Eastwood D.C."/>
            <person name="Floudas D."/>
            <person name="Binder M."/>
            <person name="Majcherczyk A."/>
            <person name="Schneider P."/>
            <person name="Aerts A."/>
            <person name="Asiegbu F.O."/>
            <person name="Baker S.E."/>
            <person name="Barry K."/>
            <person name="Bendiksby M."/>
            <person name="Blumentritt M."/>
            <person name="Coutinho P.M."/>
            <person name="Cullen D."/>
            <person name="Cullen D."/>
            <person name="Gathman A."/>
            <person name="Goodell B."/>
            <person name="Henrissat B."/>
            <person name="Ihrmark K."/>
            <person name="Kauserud H."/>
            <person name="Kohler A."/>
            <person name="LaButti K."/>
            <person name="Lapidus A."/>
            <person name="Lavin J.L."/>
            <person name="Lee Y.-H."/>
            <person name="Lindquist E."/>
            <person name="Lilly W."/>
            <person name="Lucas S."/>
            <person name="Morin E."/>
            <person name="Murat C."/>
            <person name="Oguiza J.A."/>
            <person name="Park J."/>
            <person name="Pisabarro A.G."/>
            <person name="Riley R."/>
            <person name="Rosling A."/>
            <person name="Salamov A."/>
            <person name="Schmidt O."/>
            <person name="Schmutz J."/>
            <person name="Skrede I."/>
            <person name="Stenlid J."/>
            <person name="Wiebenga A."/>
            <person name="Xie X."/>
            <person name="Kues U."/>
            <person name="Hibbett D.S."/>
            <person name="Hoffmeister D."/>
            <person name="Hogberg N."/>
            <person name="Martin F."/>
            <person name="Grigoriev I.V."/>
            <person name="Watkinson S.C."/>
        </authorList>
    </citation>
    <scope>NUCLEOTIDE SEQUENCE</scope>
    <source>
        <strain evidence="2">S7.9</strain>
    </source>
</reference>
<feature type="region of interest" description="Disordered" evidence="1">
    <location>
        <begin position="39"/>
        <end position="81"/>
    </location>
</feature>
<sequence>MIISFEGSGCEFTGIFPSTLGALVRSKFFLTSSSKWSSSKDLLQQEPQHPVGPPHLQQQPPPPNAPGEERSRSSSVFVTSDPQNMILFTSVAPTFGRSSTEYT</sequence>
<dbReference type="HOGENOM" id="CLU_2265358_0_0_1"/>
<gene>
    <name evidence="2" type="ORF">SERLADRAFT_436532</name>
</gene>